<dbReference type="PANTHER" id="PTHR44086:SF10">
    <property type="entry name" value="THIOSULFATE SULFURTRANSFERASE_RHODANESE-LIKE DOMAIN-CONTAINING PROTEIN 3"/>
    <property type="match status" value="1"/>
</dbReference>
<evidence type="ECO:0000313" key="4">
    <source>
        <dbReference type="Proteomes" id="UP000770661"/>
    </source>
</evidence>
<proteinExistence type="predicted"/>
<dbReference type="Proteomes" id="UP000770661">
    <property type="component" value="Unassembled WGS sequence"/>
</dbReference>
<reference evidence="3" key="1">
    <citation type="submission" date="2020-07" db="EMBL/GenBank/DDBJ databases">
        <title>The High-quality genome of the commercially important snow crab, Chionoecetes opilio.</title>
        <authorList>
            <person name="Jeong J.-H."/>
            <person name="Ryu S."/>
        </authorList>
    </citation>
    <scope>NUCLEOTIDE SEQUENCE</scope>
    <source>
        <strain evidence="3">MADBK_172401_WGS</strain>
        <tissue evidence="3">Digestive gland</tissue>
    </source>
</reference>
<dbReference type="Pfam" id="PF00581">
    <property type="entry name" value="Rhodanese"/>
    <property type="match status" value="1"/>
</dbReference>
<evidence type="ECO:0000256" key="1">
    <source>
        <dbReference type="SAM" id="MobiDB-lite"/>
    </source>
</evidence>
<protein>
    <submittedName>
        <fullName evidence="3">Thiosulfate sulfurtransferase/rhodanese-like domain-containing protein 3</fullName>
    </submittedName>
</protein>
<sequence length="262" mass="29178">MKQERNCSARKTERWRTFPNSTGPMLQHTKRAVYQAGIWTTCHQPNNRHQLLKAAVDTGCRNKVLGSCLELAACGSIGCSELVKCACKSAAGCGGRCSCKKASWKCTELCSCKYTSITFEELSSSYKEKTIIDVRNRNEIEACGQIPGAHCIPVTEIKLACDLDKESFKSRYGFEKPDCEDALVVCCKTGVRSKAACDLLQCKGYKRHRLYSGSFSEWEEKGGEVLRPGQPHECMLDDSSDEEEQPSRHIYNNSSPSQHTPL</sequence>
<gene>
    <name evidence="3" type="primary">Tstd3_1</name>
    <name evidence="3" type="ORF">GWK47_051985</name>
</gene>
<keyword evidence="4" id="KW-1185">Reference proteome</keyword>
<dbReference type="PANTHER" id="PTHR44086">
    <property type="entry name" value="THIOSULFATE SULFURTRANSFERASE RDL2, MITOCHONDRIAL-RELATED"/>
    <property type="match status" value="1"/>
</dbReference>
<dbReference type="EMBL" id="JACEEZ010015691">
    <property type="protein sequence ID" value="KAG0718676.1"/>
    <property type="molecule type" value="Genomic_DNA"/>
</dbReference>
<comment type="caution">
    <text evidence="3">The sequence shown here is derived from an EMBL/GenBank/DDBJ whole genome shotgun (WGS) entry which is preliminary data.</text>
</comment>
<name>A0A8J4Y8H6_CHIOP</name>
<evidence type="ECO:0000313" key="3">
    <source>
        <dbReference type="EMBL" id="KAG0718676.1"/>
    </source>
</evidence>
<dbReference type="SUPFAM" id="SSF52821">
    <property type="entry name" value="Rhodanese/Cell cycle control phosphatase"/>
    <property type="match status" value="1"/>
</dbReference>
<dbReference type="InterPro" id="IPR001763">
    <property type="entry name" value="Rhodanese-like_dom"/>
</dbReference>
<dbReference type="SMART" id="SM00450">
    <property type="entry name" value="RHOD"/>
    <property type="match status" value="1"/>
</dbReference>
<dbReference type="InterPro" id="IPR036873">
    <property type="entry name" value="Rhodanese-like_dom_sf"/>
</dbReference>
<dbReference type="Gene3D" id="3.40.250.10">
    <property type="entry name" value="Rhodanese-like domain"/>
    <property type="match status" value="1"/>
</dbReference>
<feature type="region of interest" description="Disordered" evidence="1">
    <location>
        <begin position="223"/>
        <end position="262"/>
    </location>
</feature>
<dbReference type="OrthoDB" id="566238at2759"/>
<evidence type="ECO:0000259" key="2">
    <source>
        <dbReference type="PROSITE" id="PS50206"/>
    </source>
</evidence>
<dbReference type="AlphaFoldDB" id="A0A8J4Y8H6"/>
<accession>A0A8J4Y8H6</accession>
<dbReference type="GO" id="GO:0004792">
    <property type="term" value="F:thiosulfate-cyanide sulfurtransferase activity"/>
    <property type="evidence" value="ECO:0007669"/>
    <property type="project" value="TreeGrafter"/>
</dbReference>
<feature type="compositionally biased region" description="Polar residues" evidence="1">
    <location>
        <begin position="250"/>
        <end position="262"/>
    </location>
</feature>
<dbReference type="PROSITE" id="PS50206">
    <property type="entry name" value="RHODANESE_3"/>
    <property type="match status" value="1"/>
</dbReference>
<dbReference type="GO" id="GO:0005739">
    <property type="term" value="C:mitochondrion"/>
    <property type="evidence" value="ECO:0007669"/>
    <property type="project" value="TreeGrafter"/>
</dbReference>
<organism evidence="3 4">
    <name type="scientific">Chionoecetes opilio</name>
    <name type="common">Atlantic snow crab</name>
    <name type="synonym">Cancer opilio</name>
    <dbReference type="NCBI Taxonomy" id="41210"/>
    <lineage>
        <taxon>Eukaryota</taxon>
        <taxon>Metazoa</taxon>
        <taxon>Ecdysozoa</taxon>
        <taxon>Arthropoda</taxon>
        <taxon>Crustacea</taxon>
        <taxon>Multicrustacea</taxon>
        <taxon>Malacostraca</taxon>
        <taxon>Eumalacostraca</taxon>
        <taxon>Eucarida</taxon>
        <taxon>Decapoda</taxon>
        <taxon>Pleocyemata</taxon>
        <taxon>Brachyura</taxon>
        <taxon>Eubrachyura</taxon>
        <taxon>Majoidea</taxon>
        <taxon>Majidae</taxon>
        <taxon>Chionoecetes</taxon>
    </lineage>
</organism>
<feature type="domain" description="Rhodanese" evidence="2">
    <location>
        <begin position="125"/>
        <end position="227"/>
    </location>
</feature>